<dbReference type="PROSITE" id="PS51707">
    <property type="entry name" value="CYTH"/>
    <property type="match status" value="1"/>
</dbReference>
<organism evidence="2 3">
    <name type="scientific">Heyndrickxia ginsengihumi</name>
    <dbReference type="NCBI Taxonomy" id="363870"/>
    <lineage>
        <taxon>Bacteria</taxon>
        <taxon>Bacillati</taxon>
        <taxon>Bacillota</taxon>
        <taxon>Bacilli</taxon>
        <taxon>Bacillales</taxon>
        <taxon>Bacillaceae</taxon>
        <taxon>Heyndrickxia</taxon>
    </lineage>
</organism>
<name>A0A6M0P4F0_9BACI</name>
<proteinExistence type="predicted"/>
<evidence type="ECO:0000313" key="2">
    <source>
        <dbReference type="EMBL" id="NEY18819.1"/>
    </source>
</evidence>
<dbReference type="Gene3D" id="2.40.320.10">
    <property type="entry name" value="Hypothetical Protein Pfu-838710-001"/>
    <property type="match status" value="1"/>
</dbReference>
<dbReference type="PIRSF" id="PIRSF012526">
    <property type="entry name" value="CYTH_UCP012526"/>
    <property type="match status" value="1"/>
</dbReference>
<reference evidence="2 3" key="1">
    <citation type="submission" date="2020-03" db="EMBL/GenBank/DDBJ databases">
        <title>Bacillus aquiflavi sp. nov., isolated from yellow water of strong flavor Chinese baijiu in Yibin region of China.</title>
        <authorList>
            <person name="Xie J."/>
        </authorList>
    </citation>
    <scope>NUCLEOTIDE SEQUENCE [LARGE SCALE GENOMIC DNA]</scope>
    <source>
        <strain evidence="2 3">Gsoil 114</strain>
    </source>
</reference>
<dbReference type="InterPro" id="IPR009195">
    <property type="entry name" value="Uncharacterised_YjbK"/>
</dbReference>
<keyword evidence="3" id="KW-1185">Reference proteome</keyword>
<dbReference type="Proteomes" id="UP000476934">
    <property type="component" value="Unassembled WGS sequence"/>
</dbReference>
<evidence type="ECO:0000259" key="1">
    <source>
        <dbReference type="PROSITE" id="PS51707"/>
    </source>
</evidence>
<feature type="domain" description="CYTH" evidence="1">
    <location>
        <begin position="4"/>
        <end position="192"/>
    </location>
</feature>
<dbReference type="InterPro" id="IPR023577">
    <property type="entry name" value="CYTH_domain"/>
</dbReference>
<dbReference type="Pfam" id="PF01928">
    <property type="entry name" value="CYTH"/>
    <property type="match status" value="1"/>
</dbReference>
<comment type="caution">
    <text evidence="2">The sequence shown here is derived from an EMBL/GenBank/DDBJ whole genome shotgun (WGS) entry which is preliminary data.</text>
</comment>
<dbReference type="CDD" id="cd07762">
    <property type="entry name" value="CYTH-like_Pase_1"/>
    <property type="match status" value="1"/>
</dbReference>
<gene>
    <name evidence="2" type="ORF">G4D61_02405</name>
</gene>
<dbReference type="SUPFAM" id="SSF55154">
    <property type="entry name" value="CYTH-like phosphatases"/>
    <property type="match status" value="1"/>
</dbReference>
<accession>A0A6M0P4F0</accession>
<sequence length="194" mass="22989">MSTEIEIEFKNIVTAHEFKQFLAAFKILPEDFWSQDNLYFDTSNFALKEKHSALRIRKKKQQFELTLKTPAKEGLLETNQLISEFEATRMINNESFPKGDVLQQIQALQVPYEEIVYFGTLTTKRAEIPYLDGLLVFDHNFYLNEEDFEIEYEVKEPVAGEQNFMNLMKKFNVPLRPVKNKVRRFYETKKNITK</sequence>
<dbReference type="RefSeq" id="WP_025727492.1">
    <property type="nucleotide sequence ID" value="NZ_JAAIWK010000002.1"/>
</dbReference>
<dbReference type="EMBL" id="JAAIWK010000002">
    <property type="protein sequence ID" value="NEY18819.1"/>
    <property type="molecule type" value="Genomic_DNA"/>
</dbReference>
<protein>
    <submittedName>
        <fullName evidence="2">CYTH domain-containing protein</fullName>
    </submittedName>
</protein>
<dbReference type="InterPro" id="IPR033469">
    <property type="entry name" value="CYTH-like_dom_sf"/>
</dbReference>
<dbReference type="AlphaFoldDB" id="A0A6M0P4F0"/>
<dbReference type="SMART" id="SM01118">
    <property type="entry name" value="CYTH"/>
    <property type="match status" value="1"/>
</dbReference>
<evidence type="ECO:0000313" key="3">
    <source>
        <dbReference type="Proteomes" id="UP000476934"/>
    </source>
</evidence>